<dbReference type="Pfam" id="PF00005">
    <property type="entry name" value="ABC_tran"/>
    <property type="match status" value="1"/>
</dbReference>
<protein>
    <submittedName>
        <fullName evidence="11">Zinc ABC transporter ATP-binding protein ZnuC</fullName>
    </submittedName>
</protein>
<keyword evidence="4" id="KW-0862">Zinc</keyword>
<gene>
    <name evidence="11" type="primary">znuC</name>
    <name evidence="11" type="ORF">ACFOND_13920</name>
</gene>
<keyword evidence="12" id="KW-1185">Reference proteome</keyword>
<evidence type="ECO:0000256" key="6">
    <source>
        <dbReference type="ARBA" id="ARBA00022906"/>
    </source>
</evidence>
<dbReference type="InterPro" id="IPR050153">
    <property type="entry name" value="Metal_Ion_Import_ABC"/>
</dbReference>
<evidence type="ECO:0000256" key="7">
    <source>
        <dbReference type="ARBA" id="ARBA00022967"/>
    </source>
</evidence>
<dbReference type="InterPro" id="IPR003439">
    <property type="entry name" value="ABC_transporter-like_ATP-bd"/>
</dbReference>
<keyword evidence="2" id="KW-1003">Cell membrane</keyword>
<keyword evidence="8" id="KW-0406">Ion transport</keyword>
<evidence type="ECO:0000256" key="5">
    <source>
        <dbReference type="ARBA" id="ARBA00022840"/>
    </source>
</evidence>
<dbReference type="InterPro" id="IPR017871">
    <property type="entry name" value="ABC_transporter-like_CS"/>
</dbReference>
<dbReference type="RefSeq" id="WP_290282129.1">
    <property type="nucleotide sequence ID" value="NZ_JAUFQI010000001.1"/>
</dbReference>
<accession>A0ABV7WV20</accession>
<evidence type="ECO:0000256" key="9">
    <source>
        <dbReference type="ARBA" id="ARBA00023136"/>
    </source>
</evidence>
<feature type="domain" description="ABC transporter" evidence="10">
    <location>
        <begin position="11"/>
        <end position="226"/>
    </location>
</feature>
<evidence type="ECO:0000256" key="2">
    <source>
        <dbReference type="ARBA" id="ARBA00022475"/>
    </source>
</evidence>
<dbReference type="InterPro" id="IPR027417">
    <property type="entry name" value="P-loop_NTPase"/>
</dbReference>
<reference evidence="12" key="1">
    <citation type="journal article" date="2019" name="Int. J. Syst. Evol. Microbiol.">
        <title>The Global Catalogue of Microorganisms (GCM) 10K type strain sequencing project: providing services to taxonomists for standard genome sequencing and annotation.</title>
        <authorList>
            <consortium name="The Broad Institute Genomics Platform"/>
            <consortium name="The Broad Institute Genome Sequencing Center for Infectious Disease"/>
            <person name="Wu L."/>
            <person name="Ma J."/>
        </authorList>
    </citation>
    <scope>NUCLEOTIDE SEQUENCE [LARGE SCALE GENOMIC DNA]</scope>
    <source>
        <strain evidence="12">CECT 8288</strain>
    </source>
</reference>
<proteinExistence type="predicted"/>
<dbReference type="PANTHER" id="PTHR42734:SF9">
    <property type="entry name" value="ZINC IMPORT ATP-BINDING PROTEIN ZNUC"/>
    <property type="match status" value="1"/>
</dbReference>
<evidence type="ECO:0000313" key="11">
    <source>
        <dbReference type="EMBL" id="MFC3702734.1"/>
    </source>
</evidence>
<keyword evidence="3" id="KW-0547">Nucleotide-binding</keyword>
<evidence type="ECO:0000256" key="1">
    <source>
        <dbReference type="ARBA" id="ARBA00022448"/>
    </source>
</evidence>
<name>A0ABV7WV20_9GAMM</name>
<keyword evidence="6" id="KW-0864">Zinc transport</keyword>
<dbReference type="Gene3D" id="3.40.50.300">
    <property type="entry name" value="P-loop containing nucleotide triphosphate hydrolases"/>
    <property type="match status" value="1"/>
</dbReference>
<evidence type="ECO:0000259" key="10">
    <source>
        <dbReference type="PROSITE" id="PS50893"/>
    </source>
</evidence>
<dbReference type="EMBL" id="JBHRYN010000020">
    <property type="protein sequence ID" value="MFC3702734.1"/>
    <property type="molecule type" value="Genomic_DNA"/>
</dbReference>
<keyword evidence="7" id="KW-1278">Translocase</keyword>
<dbReference type="GO" id="GO:0005524">
    <property type="term" value="F:ATP binding"/>
    <property type="evidence" value="ECO:0007669"/>
    <property type="project" value="UniProtKB-KW"/>
</dbReference>
<dbReference type="InterPro" id="IPR003593">
    <property type="entry name" value="AAA+_ATPase"/>
</dbReference>
<evidence type="ECO:0000256" key="4">
    <source>
        <dbReference type="ARBA" id="ARBA00022833"/>
    </source>
</evidence>
<dbReference type="NCBIfam" id="NF007090">
    <property type="entry name" value="PRK09544.1"/>
    <property type="match status" value="1"/>
</dbReference>
<evidence type="ECO:0000256" key="3">
    <source>
        <dbReference type="ARBA" id="ARBA00022741"/>
    </source>
</evidence>
<keyword evidence="5 11" id="KW-0067">ATP-binding</keyword>
<dbReference type="Proteomes" id="UP001595710">
    <property type="component" value="Unassembled WGS sequence"/>
</dbReference>
<dbReference type="SMART" id="SM00382">
    <property type="entry name" value="AAA"/>
    <property type="match status" value="1"/>
</dbReference>
<dbReference type="SUPFAM" id="SSF52540">
    <property type="entry name" value="P-loop containing nucleoside triphosphate hydrolases"/>
    <property type="match status" value="1"/>
</dbReference>
<keyword evidence="9" id="KW-0472">Membrane</keyword>
<comment type="caution">
    <text evidence="11">The sequence shown here is derived from an EMBL/GenBank/DDBJ whole genome shotgun (WGS) entry which is preliminary data.</text>
</comment>
<organism evidence="11 12">
    <name type="scientific">Reinekea marina</name>
    <dbReference type="NCBI Taxonomy" id="1310421"/>
    <lineage>
        <taxon>Bacteria</taxon>
        <taxon>Pseudomonadati</taxon>
        <taxon>Pseudomonadota</taxon>
        <taxon>Gammaproteobacteria</taxon>
        <taxon>Oceanospirillales</taxon>
        <taxon>Saccharospirillaceae</taxon>
        <taxon>Reinekea</taxon>
    </lineage>
</organism>
<dbReference type="PROSITE" id="PS00211">
    <property type="entry name" value="ABC_TRANSPORTER_1"/>
    <property type="match status" value="1"/>
</dbReference>
<dbReference type="PROSITE" id="PS50893">
    <property type="entry name" value="ABC_TRANSPORTER_2"/>
    <property type="match status" value="1"/>
</dbReference>
<evidence type="ECO:0000313" key="12">
    <source>
        <dbReference type="Proteomes" id="UP001595710"/>
    </source>
</evidence>
<dbReference type="PANTHER" id="PTHR42734">
    <property type="entry name" value="METAL TRANSPORT SYSTEM ATP-BINDING PROTEIN TM_0124-RELATED"/>
    <property type="match status" value="1"/>
</dbReference>
<sequence>MPSTSTHSVLLHAKDIGLTINGQSILEQVNLTISAGEIVTIVGPNGAGKSSLIKTLIGIQKPTQGRIHRKPSLTIGYMPQKLSIDDSLPLDVYRLMTLTRTASLDDAVQALARTGVEHLIHRSVQNLSGGEFQRVMLARALLAKPDILVLDEPAQGVDFNGEVELYELIQKLRTELGCAIVMVSHDLHIVMAATDQVICLNKHICCSGHPESVSQHPEFTQLFGKEFAPALAVYTHEHDHTHDLGDCGGHHHD</sequence>
<keyword evidence="1" id="KW-0813">Transport</keyword>
<evidence type="ECO:0000256" key="8">
    <source>
        <dbReference type="ARBA" id="ARBA00023065"/>
    </source>
</evidence>